<keyword evidence="2" id="KW-1185">Reference proteome</keyword>
<dbReference type="Proteomes" id="UP000316621">
    <property type="component" value="Chromosome 10"/>
</dbReference>
<sequence length="242" mass="28828">MLLVVCHSEPVSVMKYYGVSLLGSVSLAFDPSKSQKWWWRFWKEPDAPWVKIIKDKYGVVDLGWRTKQPKEKHGVSLWRNIYSDSEDFFNLSMFKIGNWDKIRLWEDKWFLEGDEGYGWDLGLNHRRRLYDSEIEELTVLMQHLDASVERVVVSWKGYNLMEQGKQLWRKLQAAIMWVVWLARNAKFFNSKDIKVPDIIRDIKIQAFNWAKGASCFADTGSYGIKHRRVLEWLFELDDRRDL</sequence>
<accession>A0A4Y7L7W6</accession>
<dbReference type="Gramene" id="RZC80538">
    <property type="protein sequence ID" value="RZC80538"/>
    <property type="gene ID" value="C5167_043115"/>
</dbReference>
<organism evidence="1 2">
    <name type="scientific">Papaver somniferum</name>
    <name type="common">Opium poppy</name>
    <dbReference type="NCBI Taxonomy" id="3469"/>
    <lineage>
        <taxon>Eukaryota</taxon>
        <taxon>Viridiplantae</taxon>
        <taxon>Streptophyta</taxon>
        <taxon>Embryophyta</taxon>
        <taxon>Tracheophyta</taxon>
        <taxon>Spermatophyta</taxon>
        <taxon>Magnoliopsida</taxon>
        <taxon>Ranunculales</taxon>
        <taxon>Papaveraceae</taxon>
        <taxon>Papaveroideae</taxon>
        <taxon>Papaver</taxon>
    </lineage>
</organism>
<evidence type="ECO:0000313" key="2">
    <source>
        <dbReference type="Proteomes" id="UP000316621"/>
    </source>
</evidence>
<gene>
    <name evidence="1" type="ORF">C5167_043115</name>
</gene>
<evidence type="ECO:0008006" key="3">
    <source>
        <dbReference type="Google" id="ProtNLM"/>
    </source>
</evidence>
<reference evidence="1 2" key="1">
    <citation type="journal article" date="2018" name="Science">
        <title>The opium poppy genome and morphinan production.</title>
        <authorList>
            <person name="Guo L."/>
            <person name="Winzer T."/>
            <person name="Yang X."/>
            <person name="Li Y."/>
            <person name="Ning Z."/>
            <person name="He Z."/>
            <person name="Teodor R."/>
            <person name="Lu Y."/>
            <person name="Bowser T.A."/>
            <person name="Graham I.A."/>
            <person name="Ye K."/>
        </authorList>
    </citation>
    <scope>NUCLEOTIDE SEQUENCE [LARGE SCALE GENOMIC DNA]</scope>
    <source>
        <strain evidence="2">cv. HN1</strain>
        <tissue evidence="1">Leaves</tissue>
    </source>
</reference>
<protein>
    <recommendedName>
        <fullName evidence="3">Reverse transcriptase zinc-binding domain-containing protein</fullName>
    </recommendedName>
</protein>
<dbReference type="EMBL" id="CM010724">
    <property type="protein sequence ID" value="RZC80538.1"/>
    <property type="molecule type" value="Genomic_DNA"/>
</dbReference>
<name>A0A4Y7L7W6_PAPSO</name>
<proteinExistence type="predicted"/>
<evidence type="ECO:0000313" key="1">
    <source>
        <dbReference type="EMBL" id="RZC80538.1"/>
    </source>
</evidence>
<dbReference type="AlphaFoldDB" id="A0A4Y7L7W6"/>